<accession>A0A085ABJ3</accession>
<dbReference type="RefSeq" id="WP_038155811.1">
    <property type="nucleotide sequence ID" value="NZ_JMTB01000060.1"/>
</dbReference>
<dbReference type="OrthoDB" id="7030738at2"/>
<sequence>MSIQGKDFIDASRVCLDAGCEAGLRSAISRAYYALYHETCGALTCCPPTTHDGVVQYLTSDARRKSEPYEFMSLVQLGAVLKQQKTKRKRADYALEETILHTEASSSVSTVDKMLKKIAEMKAKVA</sequence>
<dbReference type="eggNOG" id="ENOG5033487">
    <property type="taxonomic scope" value="Bacteria"/>
</dbReference>
<gene>
    <name evidence="1" type="ORF">GTGU_01763</name>
</gene>
<protein>
    <recommendedName>
        <fullName evidence="3">HEPN domain-containing protein</fullName>
    </recommendedName>
</protein>
<dbReference type="EMBL" id="JMTB01000060">
    <property type="protein sequence ID" value="KFC07588.1"/>
    <property type="molecule type" value="Genomic_DNA"/>
</dbReference>
<proteinExistence type="predicted"/>
<evidence type="ECO:0000313" key="2">
    <source>
        <dbReference type="Proteomes" id="UP000028630"/>
    </source>
</evidence>
<evidence type="ECO:0000313" key="1">
    <source>
        <dbReference type="EMBL" id="KFC07588.1"/>
    </source>
</evidence>
<name>A0A085ABJ3_9ENTR</name>
<dbReference type="Proteomes" id="UP000028630">
    <property type="component" value="Unassembled WGS sequence"/>
</dbReference>
<keyword evidence="2" id="KW-1185">Reference proteome</keyword>
<evidence type="ECO:0008006" key="3">
    <source>
        <dbReference type="Google" id="ProtNLM"/>
    </source>
</evidence>
<organism evidence="1 2">
    <name type="scientific">Trabulsiella guamensis ATCC 49490</name>
    <dbReference type="NCBI Taxonomy" id="1005994"/>
    <lineage>
        <taxon>Bacteria</taxon>
        <taxon>Pseudomonadati</taxon>
        <taxon>Pseudomonadota</taxon>
        <taxon>Gammaproteobacteria</taxon>
        <taxon>Enterobacterales</taxon>
        <taxon>Enterobacteriaceae</taxon>
        <taxon>Trabulsiella</taxon>
    </lineage>
</organism>
<comment type="caution">
    <text evidence="1">The sequence shown here is derived from an EMBL/GenBank/DDBJ whole genome shotgun (WGS) entry which is preliminary data.</text>
</comment>
<dbReference type="Gene3D" id="1.20.120.330">
    <property type="entry name" value="Nucleotidyltransferases domain 2"/>
    <property type="match status" value="1"/>
</dbReference>
<dbReference type="AlphaFoldDB" id="A0A085ABJ3"/>
<reference evidence="2" key="1">
    <citation type="submission" date="2014-05" db="EMBL/GenBank/DDBJ databases">
        <title>ATOL: Assembling a taxonomically balanced genome-scale reconstruction of the evolutionary history of the Enterobacteriaceae.</title>
        <authorList>
            <person name="Plunkett G. III"/>
            <person name="Neeno-Eckwall E.C."/>
            <person name="Glasner J.D."/>
            <person name="Perna N.T."/>
        </authorList>
    </citation>
    <scope>NUCLEOTIDE SEQUENCE [LARGE SCALE GENOMIC DNA]</scope>
    <source>
        <strain evidence="2">ATCC 49490</strain>
    </source>
</reference>